<comment type="caution">
    <text evidence="2">The sequence shown here is derived from an EMBL/GenBank/DDBJ whole genome shotgun (WGS) entry which is preliminary data.</text>
</comment>
<dbReference type="EMBL" id="JBHRSL010000010">
    <property type="protein sequence ID" value="MFC3053176.1"/>
    <property type="molecule type" value="Genomic_DNA"/>
</dbReference>
<evidence type="ECO:0000313" key="2">
    <source>
        <dbReference type="EMBL" id="MFC3053176.1"/>
    </source>
</evidence>
<gene>
    <name evidence="2" type="ORF">ACFOKA_14785</name>
</gene>
<keyword evidence="3" id="KW-1185">Reference proteome</keyword>
<reference evidence="3" key="1">
    <citation type="journal article" date="2019" name="Int. J. Syst. Evol. Microbiol.">
        <title>The Global Catalogue of Microorganisms (GCM) 10K type strain sequencing project: providing services to taxonomists for standard genome sequencing and annotation.</title>
        <authorList>
            <consortium name="The Broad Institute Genomics Platform"/>
            <consortium name="The Broad Institute Genome Sequencing Center for Infectious Disease"/>
            <person name="Wu L."/>
            <person name="Ma J."/>
        </authorList>
    </citation>
    <scope>NUCLEOTIDE SEQUENCE [LARGE SCALE GENOMIC DNA]</scope>
    <source>
        <strain evidence="3">KCTC 62164</strain>
    </source>
</reference>
<evidence type="ECO:0000256" key="1">
    <source>
        <dbReference type="SAM" id="SignalP"/>
    </source>
</evidence>
<keyword evidence="1" id="KW-0732">Signal</keyword>
<organism evidence="2 3">
    <name type="scientific">Kordiimonas pumila</name>
    <dbReference type="NCBI Taxonomy" id="2161677"/>
    <lineage>
        <taxon>Bacteria</taxon>
        <taxon>Pseudomonadati</taxon>
        <taxon>Pseudomonadota</taxon>
        <taxon>Alphaproteobacteria</taxon>
        <taxon>Kordiimonadales</taxon>
        <taxon>Kordiimonadaceae</taxon>
        <taxon>Kordiimonas</taxon>
    </lineage>
</organism>
<proteinExistence type="predicted"/>
<protein>
    <submittedName>
        <fullName evidence="2">Uncharacterized protein</fullName>
    </submittedName>
</protein>
<accession>A0ABV7D8B5</accession>
<dbReference type="Proteomes" id="UP001595444">
    <property type="component" value="Unassembled WGS sequence"/>
</dbReference>
<sequence>MRKLSRLLMNAGVISCFSLLGVGQASFAQERTNVPPVMQKAPPPELPNQMDIVRAFFKENKRMNRPKFILFWNRELSDEVVTYYIDYQAKQAEATGGSISAYGRDSTSVVGGTWTGAGVSATSRRSVDISGSTVEATRVDQVGVARMNKDEARKNLDELINMKLESSFKSMFIKGGARLINREMAIRTTGVTAKADEKINTHALETSAIVGKADLLVEIVLTPSFESETGLAFQANVVVIETGETLASVFTEAMPPTIDTVSYEATSNGFVRNVNREGFSDQTIGKQLAIDTMREITDYWRMMFAME</sequence>
<feature type="signal peptide" evidence="1">
    <location>
        <begin position="1"/>
        <end position="28"/>
    </location>
</feature>
<feature type="chain" id="PRO_5047184602" evidence="1">
    <location>
        <begin position="29"/>
        <end position="307"/>
    </location>
</feature>
<name>A0ABV7D8B5_9PROT</name>
<evidence type="ECO:0000313" key="3">
    <source>
        <dbReference type="Proteomes" id="UP001595444"/>
    </source>
</evidence>
<dbReference type="RefSeq" id="WP_194212993.1">
    <property type="nucleotide sequence ID" value="NZ_CP061205.1"/>
</dbReference>